<dbReference type="InterPro" id="IPR028098">
    <property type="entry name" value="Glyco_trans_4-like_N"/>
</dbReference>
<dbReference type="PANTHER" id="PTHR45947">
    <property type="entry name" value="SULFOQUINOVOSYL TRANSFERASE SQD2"/>
    <property type="match status" value="1"/>
</dbReference>
<evidence type="ECO:0000313" key="3">
    <source>
        <dbReference type="EMBL" id="OQD44247.1"/>
    </source>
</evidence>
<gene>
    <name evidence="3" type="ORF">BUL40_01435</name>
</gene>
<dbReference type="SUPFAM" id="SSF53756">
    <property type="entry name" value="UDP-Glycosyltransferase/glycogen phosphorylase"/>
    <property type="match status" value="1"/>
</dbReference>
<evidence type="ECO:0008006" key="5">
    <source>
        <dbReference type="Google" id="ProtNLM"/>
    </source>
</evidence>
<dbReference type="Gene3D" id="3.40.50.2000">
    <property type="entry name" value="Glycogen Phosphorylase B"/>
    <property type="match status" value="2"/>
</dbReference>
<dbReference type="RefSeq" id="WP_080317782.1">
    <property type="nucleotide sequence ID" value="NZ_MTBC01000001.1"/>
</dbReference>
<sequence>MRILQINKYYWPDIGGVETVVKQYAEAVKEDHKVSILCVYKDFKLKTAITEVNGVEVIRCSSFGTFFSMPVSISFYFYFFKLYRKYDILHFHEPFPLASILSIFIKRKNNIIITWHSDIVKQKFLKNLMEIFQRNLCKKASVITTTSPNLLSFSNVISRYGNKVEILPLGIEPVKTKNIHDKGYMLCLGRLSYYKGIEVLLKAFEKTKLDIKLLLVGEGERDIVENIKSVMNKTNKDIQFINRFVSNEEKQTYLRNCSFLVFPSIEPSEAFGIIQLEAMNYSKPVINTNLPTGVPYVSVHNLTGITVTPNNVNELANAIDLMSSNIEMRKKMGTNALTRVQNMFSNKILMKKLLDIYKQL</sequence>
<protein>
    <recommendedName>
        <fullName evidence="5">Glycosyl transferase family 1</fullName>
    </recommendedName>
</protein>
<dbReference type="EMBL" id="MTBC01000001">
    <property type="protein sequence ID" value="OQD44247.1"/>
    <property type="molecule type" value="Genomic_DNA"/>
</dbReference>
<evidence type="ECO:0000313" key="4">
    <source>
        <dbReference type="Proteomes" id="UP000191680"/>
    </source>
</evidence>
<feature type="domain" description="Glycosyl transferase family 1" evidence="1">
    <location>
        <begin position="177"/>
        <end position="336"/>
    </location>
</feature>
<dbReference type="InterPro" id="IPR001296">
    <property type="entry name" value="Glyco_trans_1"/>
</dbReference>
<feature type="domain" description="Glycosyltransferase subfamily 4-like N-terminal" evidence="2">
    <location>
        <begin position="14"/>
        <end position="173"/>
    </location>
</feature>
<dbReference type="Pfam" id="PF13439">
    <property type="entry name" value="Glyco_transf_4"/>
    <property type="match status" value="1"/>
</dbReference>
<dbReference type="GO" id="GO:0016757">
    <property type="term" value="F:glycosyltransferase activity"/>
    <property type="evidence" value="ECO:0007669"/>
    <property type="project" value="InterPro"/>
</dbReference>
<accession>A0A1V6LW36</accession>
<dbReference type="Pfam" id="PF00534">
    <property type="entry name" value="Glycos_transf_1"/>
    <property type="match status" value="1"/>
</dbReference>
<organism evidence="3 4">
    <name type="scientific">Croceivirga radicis</name>
    <dbReference type="NCBI Taxonomy" id="1929488"/>
    <lineage>
        <taxon>Bacteria</taxon>
        <taxon>Pseudomonadati</taxon>
        <taxon>Bacteroidota</taxon>
        <taxon>Flavobacteriia</taxon>
        <taxon>Flavobacteriales</taxon>
        <taxon>Flavobacteriaceae</taxon>
        <taxon>Croceivirga</taxon>
    </lineage>
</organism>
<dbReference type="InterPro" id="IPR050194">
    <property type="entry name" value="Glycosyltransferase_grp1"/>
</dbReference>
<dbReference type="OrthoDB" id="9768685at2"/>
<evidence type="ECO:0000259" key="1">
    <source>
        <dbReference type="Pfam" id="PF00534"/>
    </source>
</evidence>
<proteinExistence type="predicted"/>
<dbReference type="Proteomes" id="UP000191680">
    <property type="component" value="Unassembled WGS sequence"/>
</dbReference>
<dbReference type="PANTHER" id="PTHR45947:SF3">
    <property type="entry name" value="SULFOQUINOVOSYL TRANSFERASE SQD2"/>
    <property type="match status" value="1"/>
</dbReference>
<name>A0A1V6LW36_9FLAO</name>
<evidence type="ECO:0000259" key="2">
    <source>
        <dbReference type="Pfam" id="PF13439"/>
    </source>
</evidence>
<comment type="caution">
    <text evidence="3">The sequence shown here is derived from an EMBL/GenBank/DDBJ whole genome shotgun (WGS) entry which is preliminary data.</text>
</comment>
<keyword evidence="4" id="KW-1185">Reference proteome</keyword>
<reference evidence="3 4" key="1">
    <citation type="submission" date="2016-12" db="EMBL/GenBank/DDBJ databases">
        <authorList>
            <person name="Song W.-J."/>
            <person name="Kurnit D.M."/>
        </authorList>
    </citation>
    <scope>NUCLEOTIDE SEQUENCE [LARGE SCALE GENOMIC DNA]</scope>
    <source>
        <strain evidence="3 4">HSG9</strain>
    </source>
</reference>
<dbReference type="AlphaFoldDB" id="A0A1V6LW36"/>